<dbReference type="OMA" id="CNFIIIL"/>
<feature type="transmembrane region" description="Helical" evidence="2">
    <location>
        <begin position="16"/>
        <end position="33"/>
    </location>
</feature>
<gene>
    <name evidence="3" type="ordered locus">AALP_Aa8g291700</name>
</gene>
<dbReference type="PANTHER" id="PTHR36595:SF1">
    <property type="entry name" value="TRANSMEMBRANE PROTEIN"/>
    <property type="match status" value="1"/>
</dbReference>
<name>A0A087GA70_ARAAL</name>
<proteinExistence type="predicted"/>
<keyword evidence="2" id="KW-0472">Membrane</keyword>
<feature type="region of interest" description="Disordered" evidence="1">
    <location>
        <begin position="137"/>
        <end position="182"/>
    </location>
</feature>
<sequence length="233" mass="25581">MIDSVFELVNKTTSNSLFMFLFCNFIIILIIVGNSKPAFHDNSSPGSQEPIFISDPVLSSKSVLISDSVLAPKPGIEKPVWVLSPKPGLDKPVSVLSPKSGLEKPVSVLSSKSGLQKPVLISKPILTSKPGFEKSVLNSEPSLTSNTGLQAPGMISKSTLSTKPAGSEQFRTSKPGSNFLEKEEKGIRKKESLLEVENESEVECVLRRRVEEFIRKVNTQWKSENVNTDYLLY</sequence>
<feature type="compositionally biased region" description="Polar residues" evidence="1">
    <location>
        <begin position="137"/>
        <end position="149"/>
    </location>
</feature>
<dbReference type="EMBL" id="CM002876">
    <property type="protein sequence ID" value="KFK26772.1"/>
    <property type="molecule type" value="Genomic_DNA"/>
</dbReference>
<reference evidence="4" key="1">
    <citation type="journal article" date="2015" name="Nat. Plants">
        <title>Genome expansion of Arabis alpina linked with retrotransposition and reduced symmetric DNA methylation.</title>
        <authorList>
            <person name="Willing E.M."/>
            <person name="Rawat V."/>
            <person name="Mandakova T."/>
            <person name="Maumus F."/>
            <person name="James G.V."/>
            <person name="Nordstroem K.J."/>
            <person name="Becker C."/>
            <person name="Warthmann N."/>
            <person name="Chica C."/>
            <person name="Szarzynska B."/>
            <person name="Zytnicki M."/>
            <person name="Albani M.C."/>
            <person name="Kiefer C."/>
            <person name="Bergonzi S."/>
            <person name="Castaings L."/>
            <person name="Mateos J.L."/>
            <person name="Berns M.C."/>
            <person name="Bujdoso N."/>
            <person name="Piofczyk T."/>
            <person name="de Lorenzo L."/>
            <person name="Barrero-Sicilia C."/>
            <person name="Mateos I."/>
            <person name="Piednoel M."/>
            <person name="Hagmann J."/>
            <person name="Chen-Min-Tao R."/>
            <person name="Iglesias-Fernandez R."/>
            <person name="Schuster S.C."/>
            <person name="Alonso-Blanco C."/>
            <person name="Roudier F."/>
            <person name="Carbonero P."/>
            <person name="Paz-Ares J."/>
            <person name="Davis S.J."/>
            <person name="Pecinka A."/>
            <person name="Quesneville H."/>
            <person name="Colot V."/>
            <person name="Lysak M.A."/>
            <person name="Weigel D."/>
            <person name="Coupland G."/>
            <person name="Schneeberger K."/>
        </authorList>
    </citation>
    <scope>NUCLEOTIDE SEQUENCE [LARGE SCALE GENOMIC DNA]</scope>
    <source>
        <strain evidence="4">cv. Pajares</strain>
    </source>
</reference>
<accession>A0A087GA70</accession>
<keyword evidence="4" id="KW-1185">Reference proteome</keyword>
<feature type="compositionally biased region" description="Polar residues" evidence="1">
    <location>
        <begin position="156"/>
        <end position="176"/>
    </location>
</feature>
<dbReference type="Gramene" id="KFK26772">
    <property type="protein sequence ID" value="KFK26772"/>
    <property type="gene ID" value="AALP_AA8G291700"/>
</dbReference>
<evidence type="ECO:0000313" key="3">
    <source>
        <dbReference type="EMBL" id="KFK26772.1"/>
    </source>
</evidence>
<evidence type="ECO:0000313" key="4">
    <source>
        <dbReference type="Proteomes" id="UP000029120"/>
    </source>
</evidence>
<dbReference type="Proteomes" id="UP000029120">
    <property type="component" value="Chromosome 8"/>
</dbReference>
<protein>
    <submittedName>
        <fullName evidence="3">Uncharacterized protein</fullName>
    </submittedName>
</protein>
<evidence type="ECO:0000256" key="1">
    <source>
        <dbReference type="SAM" id="MobiDB-lite"/>
    </source>
</evidence>
<keyword evidence="2" id="KW-1133">Transmembrane helix</keyword>
<organism evidence="3 4">
    <name type="scientific">Arabis alpina</name>
    <name type="common">Alpine rock-cress</name>
    <dbReference type="NCBI Taxonomy" id="50452"/>
    <lineage>
        <taxon>Eukaryota</taxon>
        <taxon>Viridiplantae</taxon>
        <taxon>Streptophyta</taxon>
        <taxon>Embryophyta</taxon>
        <taxon>Tracheophyta</taxon>
        <taxon>Spermatophyta</taxon>
        <taxon>Magnoliopsida</taxon>
        <taxon>eudicotyledons</taxon>
        <taxon>Gunneridae</taxon>
        <taxon>Pentapetalae</taxon>
        <taxon>rosids</taxon>
        <taxon>malvids</taxon>
        <taxon>Brassicales</taxon>
        <taxon>Brassicaceae</taxon>
        <taxon>Arabideae</taxon>
        <taxon>Arabis</taxon>
    </lineage>
</organism>
<evidence type="ECO:0000256" key="2">
    <source>
        <dbReference type="SAM" id="Phobius"/>
    </source>
</evidence>
<dbReference type="PANTHER" id="PTHR36595">
    <property type="entry name" value="TRANSMEMBRANE PROTEIN"/>
    <property type="match status" value="1"/>
</dbReference>
<dbReference type="AlphaFoldDB" id="A0A087GA70"/>
<dbReference type="OrthoDB" id="1110706at2759"/>
<keyword evidence="2" id="KW-0812">Transmembrane</keyword>